<accession>A0AAE4D076</accession>
<proteinExistence type="inferred from homology"/>
<evidence type="ECO:0000313" key="3">
    <source>
        <dbReference type="EMBL" id="MDR7327644.1"/>
    </source>
</evidence>
<dbReference type="Gene3D" id="2.120.10.30">
    <property type="entry name" value="TolB, C-terminal domain"/>
    <property type="match status" value="2"/>
</dbReference>
<dbReference type="PANTHER" id="PTHR36842:SF1">
    <property type="entry name" value="PROTEIN TOLB"/>
    <property type="match status" value="1"/>
</dbReference>
<comment type="similarity">
    <text evidence="1">Belongs to the TolB family.</text>
</comment>
<sequence>MLSTGIGAGWKVLSAVAIVLQIAAVPAAPAGAVDGSASEGVTCRVSVTDRNLQTDGPSINPRLSATGRHVAFTSGATNLISADDDAGVGVFVRDRSSGRVTRVSAAVGGEPANGSSYVDGISADGRYVAFTSYASDLVPEDTNGVSDVFVRDLITGTTNRVSVSSGGAQADYESSGAGISGNGRFVAFTSWASDLVPGENNVAMDVYVRDLVTSTTTRVSASTDGTQGNWHSYHPQLSYDGRFIVFASLADNLVPGDVNDAADAFVRDRLTGTTRLVSVSLSASSGNERSGDPAISPDGRSVAFWSSASDLVPRDTNGVGDIFVRELLAGRTTRVSASSTGEQADNGSVRVAISGDGRYVAFTSSASNLVPADTNGVGDVFVHDRATTTTIRVSVSTGGRQVTYETGANPVDISADGRHIGFSSEDTGLVLADTNGHEDVFMRDLVPGIRCR</sequence>
<gene>
    <name evidence="3" type="ORF">J2S44_007894</name>
</gene>
<dbReference type="EMBL" id="JAVDYC010000001">
    <property type="protein sequence ID" value="MDR7327644.1"/>
    <property type="molecule type" value="Genomic_DNA"/>
</dbReference>
<feature type="chain" id="PRO_5042262784" evidence="2">
    <location>
        <begin position="33"/>
        <end position="452"/>
    </location>
</feature>
<keyword evidence="2" id="KW-0732">Signal</keyword>
<reference evidence="3 4" key="1">
    <citation type="submission" date="2023-07" db="EMBL/GenBank/DDBJ databases">
        <title>Sequencing the genomes of 1000 actinobacteria strains.</title>
        <authorList>
            <person name="Klenk H.-P."/>
        </authorList>
    </citation>
    <scope>NUCLEOTIDE SEQUENCE [LARGE SCALE GENOMIC DNA]</scope>
    <source>
        <strain evidence="3 4">DSM 44711</strain>
    </source>
</reference>
<dbReference type="RefSeq" id="WP_310425194.1">
    <property type="nucleotide sequence ID" value="NZ_JAVDYC010000001.1"/>
</dbReference>
<dbReference type="SUPFAM" id="SSF82171">
    <property type="entry name" value="DPP6 N-terminal domain-like"/>
    <property type="match status" value="1"/>
</dbReference>
<organism evidence="3 4">
    <name type="scientific">Catenuloplanes niger</name>
    <dbReference type="NCBI Taxonomy" id="587534"/>
    <lineage>
        <taxon>Bacteria</taxon>
        <taxon>Bacillati</taxon>
        <taxon>Actinomycetota</taxon>
        <taxon>Actinomycetes</taxon>
        <taxon>Micromonosporales</taxon>
        <taxon>Micromonosporaceae</taxon>
        <taxon>Catenuloplanes</taxon>
    </lineage>
</organism>
<dbReference type="AlphaFoldDB" id="A0AAE4D076"/>
<keyword evidence="4" id="KW-1185">Reference proteome</keyword>
<protein>
    <submittedName>
        <fullName evidence="3">Tol biopolymer transport system component</fullName>
    </submittedName>
</protein>
<dbReference type="PANTHER" id="PTHR36842">
    <property type="entry name" value="PROTEIN TOLB HOMOLOG"/>
    <property type="match status" value="1"/>
</dbReference>
<evidence type="ECO:0000256" key="2">
    <source>
        <dbReference type="SAM" id="SignalP"/>
    </source>
</evidence>
<evidence type="ECO:0000256" key="1">
    <source>
        <dbReference type="ARBA" id="ARBA00009820"/>
    </source>
</evidence>
<evidence type="ECO:0000313" key="4">
    <source>
        <dbReference type="Proteomes" id="UP001183629"/>
    </source>
</evidence>
<dbReference type="InterPro" id="IPR011659">
    <property type="entry name" value="WD40"/>
</dbReference>
<dbReference type="InterPro" id="IPR011042">
    <property type="entry name" value="6-blade_b-propeller_TolB-like"/>
</dbReference>
<name>A0AAE4D076_9ACTN</name>
<feature type="signal peptide" evidence="2">
    <location>
        <begin position="1"/>
        <end position="32"/>
    </location>
</feature>
<dbReference type="Proteomes" id="UP001183629">
    <property type="component" value="Unassembled WGS sequence"/>
</dbReference>
<comment type="caution">
    <text evidence="3">The sequence shown here is derived from an EMBL/GenBank/DDBJ whole genome shotgun (WGS) entry which is preliminary data.</text>
</comment>
<dbReference type="Pfam" id="PF07676">
    <property type="entry name" value="PD40"/>
    <property type="match status" value="1"/>
</dbReference>